<dbReference type="PANTHER" id="PTHR22683">
    <property type="entry name" value="SPORULATION PROTEIN RELATED"/>
    <property type="match status" value="1"/>
</dbReference>
<proteinExistence type="inferred from homology"/>
<dbReference type="SMART" id="SM00843">
    <property type="entry name" value="Ftsk_gamma"/>
    <property type="match status" value="1"/>
</dbReference>
<dbReference type="Pfam" id="PF09397">
    <property type="entry name" value="FtsK_gamma"/>
    <property type="match status" value="1"/>
</dbReference>
<dbReference type="Gene3D" id="3.40.50.300">
    <property type="entry name" value="P-loop containing nucleotide triphosphate hydrolases"/>
    <property type="match status" value="1"/>
</dbReference>
<organism evidence="9 10">
    <name type="scientific">[Eubacterium] siraeum</name>
    <dbReference type="NCBI Taxonomy" id="39492"/>
    <lineage>
        <taxon>Bacteria</taxon>
        <taxon>Bacillati</taxon>
        <taxon>Bacillota</taxon>
        <taxon>Clostridia</taxon>
        <taxon>Eubacteriales</taxon>
        <taxon>Oscillospiraceae</taxon>
        <taxon>Oscillospiraceae incertae sedis</taxon>
    </lineage>
</organism>
<dbReference type="SUPFAM" id="SSF46785">
    <property type="entry name" value="Winged helix' DNA-binding domain"/>
    <property type="match status" value="1"/>
</dbReference>
<feature type="transmembrane region" description="Helical" evidence="7">
    <location>
        <begin position="134"/>
        <end position="154"/>
    </location>
</feature>
<dbReference type="CDD" id="cd01127">
    <property type="entry name" value="TrwB_TraG_TraD_VirD4"/>
    <property type="match status" value="1"/>
</dbReference>
<protein>
    <submittedName>
        <fullName evidence="9">Stage III sporulation protein E</fullName>
    </submittedName>
</protein>
<feature type="compositionally biased region" description="Polar residues" evidence="6">
    <location>
        <begin position="353"/>
        <end position="365"/>
    </location>
</feature>
<dbReference type="SMART" id="SM00382">
    <property type="entry name" value="AAA"/>
    <property type="match status" value="1"/>
</dbReference>
<evidence type="ECO:0000256" key="4">
    <source>
        <dbReference type="ARBA" id="ARBA00023125"/>
    </source>
</evidence>
<accession>A0A174ZT07</accession>
<evidence type="ECO:0000259" key="8">
    <source>
        <dbReference type="PROSITE" id="PS50901"/>
    </source>
</evidence>
<dbReference type="STRING" id="39492.ERS852540_01528"/>
<feature type="compositionally biased region" description="Basic and acidic residues" evidence="6">
    <location>
        <begin position="336"/>
        <end position="346"/>
    </location>
</feature>
<evidence type="ECO:0000313" key="9">
    <source>
        <dbReference type="EMBL" id="CUQ87558.1"/>
    </source>
</evidence>
<evidence type="ECO:0000313" key="10">
    <source>
        <dbReference type="Proteomes" id="UP000095662"/>
    </source>
</evidence>
<dbReference type="InterPro" id="IPR027417">
    <property type="entry name" value="P-loop_NTPase"/>
</dbReference>
<feature type="region of interest" description="Disordered" evidence="6">
    <location>
        <begin position="1"/>
        <end position="39"/>
    </location>
</feature>
<dbReference type="AlphaFoldDB" id="A0A174ZT07"/>
<keyword evidence="2 5" id="KW-0547">Nucleotide-binding</keyword>
<name>A0A174ZT07_9FIRM</name>
<evidence type="ECO:0000256" key="6">
    <source>
        <dbReference type="SAM" id="MobiDB-lite"/>
    </source>
</evidence>
<reference evidence="9 10" key="1">
    <citation type="submission" date="2015-09" db="EMBL/GenBank/DDBJ databases">
        <authorList>
            <consortium name="Pathogen Informatics"/>
        </authorList>
    </citation>
    <scope>NUCLEOTIDE SEQUENCE [LARGE SCALE GENOMIC DNA]</scope>
    <source>
        <strain evidence="9 10">2789STDY5834928</strain>
    </source>
</reference>
<dbReference type="GO" id="GO:0003677">
    <property type="term" value="F:DNA binding"/>
    <property type="evidence" value="ECO:0007669"/>
    <property type="project" value="UniProtKB-KW"/>
</dbReference>
<dbReference type="Gene3D" id="3.30.980.40">
    <property type="match status" value="1"/>
</dbReference>
<dbReference type="Pfam" id="PF01580">
    <property type="entry name" value="FtsK_SpoIIIE"/>
    <property type="match status" value="1"/>
</dbReference>
<keyword evidence="4" id="KW-0238">DNA-binding</keyword>
<evidence type="ECO:0000256" key="2">
    <source>
        <dbReference type="ARBA" id="ARBA00022741"/>
    </source>
</evidence>
<evidence type="ECO:0000256" key="3">
    <source>
        <dbReference type="ARBA" id="ARBA00022840"/>
    </source>
</evidence>
<keyword evidence="7" id="KW-1133">Transmembrane helix</keyword>
<comment type="similarity">
    <text evidence="1">Belongs to the FtsK/SpoIIIE/SftA family.</text>
</comment>
<gene>
    <name evidence="9" type="primary">spoIIIE</name>
    <name evidence="9" type="ORF">ERS852540_01528</name>
</gene>
<dbReference type="InterPro" id="IPR050206">
    <property type="entry name" value="FtsK/SpoIIIE/SftA"/>
</dbReference>
<dbReference type="GO" id="GO:0016020">
    <property type="term" value="C:membrane"/>
    <property type="evidence" value="ECO:0007669"/>
    <property type="project" value="UniProtKB-SubCell"/>
</dbReference>
<dbReference type="PROSITE" id="PS50901">
    <property type="entry name" value="FTSK"/>
    <property type="match status" value="1"/>
</dbReference>
<feature type="domain" description="FtsK" evidence="8">
    <location>
        <begin position="617"/>
        <end position="809"/>
    </location>
</feature>
<dbReference type="InterPro" id="IPR003593">
    <property type="entry name" value="AAA+_ATPase"/>
</dbReference>
<dbReference type="InterPro" id="IPR036388">
    <property type="entry name" value="WH-like_DNA-bd_sf"/>
</dbReference>
<feature type="compositionally biased region" description="Polar residues" evidence="6">
    <location>
        <begin position="1"/>
        <end position="11"/>
    </location>
</feature>
<feature type="transmembrane region" description="Helical" evidence="7">
    <location>
        <begin position="186"/>
        <end position="213"/>
    </location>
</feature>
<keyword evidence="7" id="KW-0472">Membrane</keyword>
<dbReference type="GO" id="GO:0005524">
    <property type="term" value="F:ATP binding"/>
    <property type="evidence" value="ECO:0007669"/>
    <property type="project" value="UniProtKB-UniRule"/>
</dbReference>
<keyword evidence="7" id="KW-0812">Transmembrane</keyword>
<dbReference type="InterPro" id="IPR002543">
    <property type="entry name" value="FtsK_dom"/>
</dbReference>
<dbReference type="EMBL" id="CZBY01000011">
    <property type="protein sequence ID" value="CUQ87558.1"/>
    <property type="molecule type" value="Genomic_DNA"/>
</dbReference>
<feature type="compositionally biased region" description="Basic and acidic residues" evidence="6">
    <location>
        <begin position="28"/>
        <end position="39"/>
    </location>
</feature>
<keyword evidence="3 5" id="KW-0067">ATP-binding</keyword>
<dbReference type="Proteomes" id="UP000095662">
    <property type="component" value="Unassembled WGS sequence"/>
</dbReference>
<dbReference type="InterPro" id="IPR018541">
    <property type="entry name" value="Ftsk_gamma"/>
</dbReference>
<feature type="compositionally biased region" description="Polar residues" evidence="6">
    <location>
        <begin position="302"/>
        <end position="312"/>
    </location>
</feature>
<feature type="transmembrane region" description="Helical" evidence="7">
    <location>
        <begin position="60"/>
        <end position="82"/>
    </location>
</feature>
<sequence length="972" mass="106534">MAAKRNLNNSTNEDKTGTSKSSGKTRKKDQTTEDKQRELSERCKMDIEKKLKSKRRRSSIILFAIGVLMALFTIIGFIGSLNRAEGASLNLLDMIYSFLCGVFGFTVFFTGPILIYVAVLIATDKSRTSILTKILQLSGGIVILSTAIQIFFVGSVGKGTTDFFGAVASLYSDGTRLTGGGIIGGIPAWLLLLFGNVGAIVMIILIAFVFVMLISRKSLMDFLCAVGKPVKKVAVTAKEKHAQHKEEMEAYRLEQEQQRLQAESERKEKLIELESNAVGTPATTLQERHDENIEEQKKDSDNFINEINNYNGKVSPKPEEAVQQSNEHLPEIAPESDVHMSCDKLPDLPVADNNGSAQKAQSITADKQEDSEPIPEYFPPLPIYPPEEVNPVETALNSFIEETNYEQNSSVQREEQFVNDVNAPVAPPAEAPFIADNTDSGIADSTPDGITDSTAVQEDKQDGDTSDSDKLYTVTLNEEDHPLPPTALLDEIMPGKAQEDIDRELETNANTIVEALRSFGVQTKCIGTCRGPSVTRYELQPAAGVKISKITGLADDIALNLASSGIRIEAPIPNKPAVGIEVPNKIRDTVPFRQLIESSDIAEKKSKLAAVLGKDISGGIVIADIAEMPHLLIAGTTGSGKSVCVNSIIMSILFRSKPEDVKFIMIDPKAVEFMAYNGIPHLLIPVVTDPKKAAGALNWAVGEMLKRYSMFSEYNVRNIHGYNALAAKDPEMDKMSQTVIFIDELADLIMASKNEVEDSICRLAQMARAAGMHLVIATQRPTVDVVTGLIKANIPSRIALKVSSGTDSRVIMDEQGAEKLLGKGDMLFKSVSMPKPIRVQGCWISDKEVERVVDFLKNKFELDYDDDVMKEVERQAELVKGNDKSSDSVGFESGDIDVSDDKLEDAIRIVVENGQASVSTLQRKLKLGFGRAARLVDVMEEMGIVGPSQGSKPREVLMTKEQYYERQMNKQQ</sequence>
<dbReference type="Gene3D" id="1.10.10.10">
    <property type="entry name" value="Winged helix-like DNA-binding domain superfamily/Winged helix DNA-binding domain"/>
    <property type="match status" value="1"/>
</dbReference>
<feature type="compositionally biased region" description="Basic and acidic residues" evidence="6">
    <location>
        <begin position="457"/>
        <end position="469"/>
    </location>
</feature>
<dbReference type="PANTHER" id="PTHR22683:SF41">
    <property type="entry name" value="DNA TRANSLOCASE FTSK"/>
    <property type="match status" value="1"/>
</dbReference>
<dbReference type="SUPFAM" id="SSF52540">
    <property type="entry name" value="P-loop containing nucleoside triphosphate hydrolases"/>
    <property type="match status" value="1"/>
</dbReference>
<feature type="region of interest" description="Disordered" evidence="6">
    <location>
        <begin position="277"/>
        <end position="377"/>
    </location>
</feature>
<evidence type="ECO:0000256" key="7">
    <source>
        <dbReference type="SAM" id="Phobius"/>
    </source>
</evidence>
<feature type="binding site" evidence="5">
    <location>
        <begin position="635"/>
        <end position="642"/>
    </location>
    <ligand>
        <name>ATP</name>
        <dbReference type="ChEBI" id="CHEBI:30616"/>
    </ligand>
</feature>
<feature type="transmembrane region" description="Helical" evidence="7">
    <location>
        <begin position="94"/>
        <end position="122"/>
    </location>
</feature>
<dbReference type="InterPro" id="IPR036390">
    <property type="entry name" value="WH_DNA-bd_sf"/>
</dbReference>
<feature type="compositionally biased region" description="Basic and acidic residues" evidence="6">
    <location>
        <begin position="286"/>
        <end position="301"/>
    </location>
</feature>
<evidence type="ECO:0000256" key="5">
    <source>
        <dbReference type="PROSITE-ProRule" id="PRU00289"/>
    </source>
</evidence>
<feature type="region of interest" description="Disordered" evidence="6">
    <location>
        <begin position="433"/>
        <end position="469"/>
    </location>
</feature>
<dbReference type="OrthoDB" id="9807790at2"/>
<dbReference type="InterPro" id="IPR041027">
    <property type="entry name" value="FtsK_alpha"/>
</dbReference>
<evidence type="ECO:0000256" key="1">
    <source>
        <dbReference type="ARBA" id="ARBA00006474"/>
    </source>
</evidence>
<dbReference type="Pfam" id="PF17854">
    <property type="entry name" value="FtsK_alpha"/>
    <property type="match status" value="1"/>
</dbReference>